<evidence type="ECO:0000313" key="2">
    <source>
        <dbReference type="Proteomes" id="UP000059672"/>
    </source>
</evidence>
<keyword evidence="2" id="KW-1185">Reference proteome</keyword>
<evidence type="ECO:0000313" key="1">
    <source>
        <dbReference type="EMBL" id="AMC11847.1"/>
    </source>
</evidence>
<dbReference type="AlphaFoldDB" id="A0A109RQ99"/>
<dbReference type="STRING" id="1622118.Lupro_11480"/>
<dbReference type="OrthoDB" id="9810596at2"/>
<proteinExistence type="predicted"/>
<dbReference type="EMBL" id="CP013355">
    <property type="protein sequence ID" value="AMC11847.1"/>
    <property type="molecule type" value="Genomic_DNA"/>
</dbReference>
<dbReference type="KEGG" id="lut:Lupro_11480"/>
<accession>A0A109RQ99</accession>
<dbReference type="RefSeq" id="WP_068210413.1">
    <property type="nucleotide sequence ID" value="NZ_CP013355.1"/>
</dbReference>
<sequence length="103" mass="12366">MYGRADLDKQFLLSGIIAKEEFNVKVAIKFFKESVKYNRNNHKALFQLALTSDTYYKDKKIAFKHYQNFIQRFEGENKKLTLYAKNRIKEIKKEYFIKGEIVE</sequence>
<reference evidence="1 2" key="2">
    <citation type="journal article" date="2016" name="Int. J. Syst. Evol. Microbiol.">
        <title>Lutibacter profundi sp. nov., isolated from a deep-sea hydrothermal system on the Arctic Mid-Ocean Ridge and emended description of the genus Lutibacter.</title>
        <authorList>
            <person name="Le Moine Bauer S."/>
            <person name="Roalkvam I."/>
            <person name="Steen I.H."/>
            <person name="Dahle H."/>
        </authorList>
    </citation>
    <scope>NUCLEOTIDE SEQUENCE [LARGE SCALE GENOMIC DNA]</scope>
    <source>
        <strain evidence="1 2">LP1</strain>
    </source>
</reference>
<organism evidence="1 2">
    <name type="scientific">Lutibacter profundi</name>
    <dbReference type="NCBI Taxonomy" id="1622118"/>
    <lineage>
        <taxon>Bacteria</taxon>
        <taxon>Pseudomonadati</taxon>
        <taxon>Bacteroidota</taxon>
        <taxon>Flavobacteriia</taxon>
        <taxon>Flavobacteriales</taxon>
        <taxon>Flavobacteriaceae</taxon>
        <taxon>Lutibacter</taxon>
    </lineage>
</organism>
<gene>
    <name evidence="1" type="ORF">Lupro_11480</name>
</gene>
<dbReference type="Proteomes" id="UP000059672">
    <property type="component" value="Chromosome"/>
</dbReference>
<name>A0A109RQ99_9FLAO</name>
<protein>
    <submittedName>
        <fullName evidence="1">Uncharacterized protein</fullName>
    </submittedName>
</protein>
<reference evidence="2" key="1">
    <citation type="submission" date="2015-12" db="EMBL/GenBank/DDBJ databases">
        <title>Complete genome sequence of Lutibacter profundus strain LP1.</title>
        <authorList>
            <person name="Wissuwa J."/>
            <person name="Le Moine Bauer S."/>
            <person name="Stokke R."/>
            <person name="Dahle H."/>
            <person name="Steen I.H."/>
        </authorList>
    </citation>
    <scope>NUCLEOTIDE SEQUENCE [LARGE SCALE GENOMIC DNA]</scope>
    <source>
        <strain evidence="2">LP1</strain>
    </source>
</reference>